<dbReference type="PANTHER" id="PTHR43540">
    <property type="entry name" value="PEROXYUREIDOACRYLATE/UREIDOACRYLATE AMIDOHYDROLASE-RELATED"/>
    <property type="match status" value="1"/>
</dbReference>
<organism evidence="3 4">
    <name type="scientific">Streptomyces camelliae</name>
    <dbReference type="NCBI Taxonomy" id="3004093"/>
    <lineage>
        <taxon>Bacteria</taxon>
        <taxon>Bacillati</taxon>
        <taxon>Actinomycetota</taxon>
        <taxon>Actinomycetes</taxon>
        <taxon>Kitasatosporales</taxon>
        <taxon>Streptomycetaceae</taxon>
        <taxon>Streptomyces</taxon>
    </lineage>
</organism>
<evidence type="ECO:0000313" key="4">
    <source>
        <dbReference type="Proteomes" id="UP001212326"/>
    </source>
</evidence>
<protein>
    <submittedName>
        <fullName evidence="3">Cysteine hydrolase</fullName>
    </submittedName>
</protein>
<dbReference type="Proteomes" id="UP001212326">
    <property type="component" value="Chromosome"/>
</dbReference>
<evidence type="ECO:0000313" key="3">
    <source>
        <dbReference type="EMBL" id="WBO66265.1"/>
    </source>
</evidence>
<dbReference type="PANTHER" id="PTHR43540:SF1">
    <property type="entry name" value="ISOCHORISMATASE HYDROLASE"/>
    <property type="match status" value="1"/>
</dbReference>
<sequence>MTETRAALILVDLQHWILGMHPWEPTPAAALVDACARLREGFTEVVLVRHLHADGSDGGPEAPAGRLHERVAPGPGDLVVVKHGLDAFEGTDLGARLAARGITDVVIAGLSTAHAVAATARTALASGYRVTLVSDATTTVSAAEQDRVLGQLAAAGAAVRTTEEILSGRLVTGS</sequence>
<evidence type="ECO:0000256" key="1">
    <source>
        <dbReference type="ARBA" id="ARBA00022801"/>
    </source>
</evidence>
<evidence type="ECO:0000259" key="2">
    <source>
        <dbReference type="Pfam" id="PF00857"/>
    </source>
</evidence>
<reference evidence="3 4" key="1">
    <citation type="submission" date="2022-12" db="EMBL/GenBank/DDBJ databases">
        <authorList>
            <person name="Mo P."/>
        </authorList>
    </citation>
    <scope>NUCLEOTIDE SEQUENCE [LARGE SCALE GENOMIC DNA]</scope>
    <source>
        <strain evidence="3 4">HUAS 2-6</strain>
    </source>
</reference>
<dbReference type="CDD" id="cd00431">
    <property type="entry name" value="cysteine_hydrolases"/>
    <property type="match status" value="1"/>
</dbReference>
<dbReference type="RefSeq" id="WP_270083749.1">
    <property type="nucleotide sequence ID" value="NZ_CP115300.1"/>
</dbReference>
<name>A0ABY7P9M7_9ACTN</name>
<dbReference type="EMBL" id="CP115300">
    <property type="protein sequence ID" value="WBO66265.1"/>
    <property type="molecule type" value="Genomic_DNA"/>
</dbReference>
<dbReference type="SUPFAM" id="SSF52499">
    <property type="entry name" value="Isochorismatase-like hydrolases"/>
    <property type="match status" value="1"/>
</dbReference>
<feature type="domain" description="Isochorismatase-like" evidence="2">
    <location>
        <begin position="7"/>
        <end position="164"/>
    </location>
</feature>
<proteinExistence type="predicted"/>
<dbReference type="Pfam" id="PF00857">
    <property type="entry name" value="Isochorismatase"/>
    <property type="match status" value="1"/>
</dbReference>
<dbReference type="Gene3D" id="3.40.50.850">
    <property type="entry name" value="Isochorismatase-like"/>
    <property type="match status" value="1"/>
</dbReference>
<accession>A0ABY7P9M7</accession>
<dbReference type="InterPro" id="IPR036380">
    <property type="entry name" value="Isochorismatase-like_sf"/>
</dbReference>
<dbReference type="GO" id="GO:0016787">
    <property type="term" value="F:hydrolase activity"/>
    <property type="evidence" value="ECO:0007669"/>
    <property type="project" value="UniProtKB-KW"/>
</dbReference>
<keyword evidence="4" id="KW-1185">Reference proteome</keyword>
<dbReference type="InterPro" id="IPR000868">
    <property type="entry name" value="Isochorismatase-like_dom"/>
</dbReference>
<dbReference type="InterPro" id="IPR050272">
    <property type="entry name" value="Isochorismatase-like_hydrls"/>
</dbReference>
<gene>
    <name evidence="3" type="ORF">O1G22_27375</name>
</gene>
<keyword evidence="1 3" id="KW-0378">Hydrolase</keyword>